<evidence type="ECO:0000313" key="6">
    <source>
        <dbReference type="EMBL" id="BAM01615.1"/>
    </source>
</evidence>
<dbReference type="AlphaFoldDB" id="I0I8M7"/>
<keyword evidence="1" id="KW-0547">Nucleotide-binding</keyword>
<dbReference type="OrthoDB" id="9794577at2"/>
<dbReference type="EMBL" id="AP012337">
    <property type="protein sequence ID" value="BAM01615.1"/>
    <property type="molecule type" value="Genomic_DNA"/>
</dbReference>
<dbReference type="Gene3D" id="3.40.50.300">
    <property type="entry name" value="P-loop containing nucleotide triphosphate hydrolases"/>
    <property type="match status" value="1"/>
</dbReference>
<reference evidence="6 7" key="1">
    <citation type="submission" date="2012-02" db="EMBL/GenBank/DDBJ databases">
        <title>Complete genome sequence of Caldilinea aerophila DSM 14535 (= NBRC 102666).</title>
        <authorList>
            <person name="Oguchi A."/>
            <person name="Hosoyama A."/>
            <person name="Sekine M."/>
            <person name="Fukai R."/>
            <person name="Kato Y."/>
            <person name="Nakamura S."/>
            <person name="Hanada S."/>
            <person name="Yamazaki S."/>
            <person name="Fujita N."/>
        </authorList>
    </citation>
    <scope>NUCLEOTIDE SEQUENCE [LARGE SCALE GENOMIC DNA]</scope>
    <source>
        <strain evidence="7">DSM 14535 / JCM 11387 / NBRC 104270 / STL-6-O1</strain>
    </source>
</reference>
<dbReference type="eggNOG" id="COG2197">
    <property type="taxonomic scope" value="Bacteria"/>
</dbReference>
<evidence type="ECO:0000256" key="3">
    <source>
        <dbReference type="PROSITE-ProRule" id="PRU00169"/>
    </source>
</evidence>
<dbReference type="SUPFAM" id="SSF52540">
    <property type="entry name" value="P-loop containing nucleoside triphosphate hydrolases"/>
    <property type="match status" value="1"/>
</dbReference>
<dbReference type="Pfam" id="PF01656">
    <property type="entry name" value="CbiA"/>
    <property type="match status" value="1"/>
</dbReference>
<dbReference type="InterPro" id="IPR002586">
    <property type="entry name" value="CobQ/CobB/MinD/ParA_Nub-bd_dom"/>
</dbReference>
<evidence type="ECO:0000256" key="2">
    <source>
        <dbReference type="ARBA" id="ARBA00022840"/>
    </source>
</evidence>
<accession>I0I8M7</accession>
<dbReference type="PROSITE" id="PS50110">
    <property type="entry name" value="RESPONSE_REGULATORY"/>
    <property type="match status" value="1"/>
</dbReference>
<evidence type="ECO:0000256" key="1">
    <source>
        <dbReference type="ARBA" id="ARBA00022741"/>
    </source>
</evidence>
<keyword evidence="2" id="KW-0067">ATP-binding</keyword>
<dbReference type="InterPro" id="IPR001789">
    <property type="entry name" value="Sig_transdc_resp-reg_receiver"/>
</dbReference>
<dbReference type="HOGENOM" id="CLU_033160_3_1_0"/>
<dbReference type="PANTHER" id="PTHR43384:SF6">
    <property type="entry name" value="SEPTUM SITE-DETERMINING PROTEIN MIND HOMOLOG, CHLOROPLASTIC"/>
    <property type="match status" value="1"/>
</dbReference>
<name>I0I8M7_CALAS</name>
<dbReference type="KEGG" id="cap:CLDAP_35750"/>
<proteinExistence type="predicted"/>
<dbReference type="GO" id="GO:0000160">
    <property type="term" value="P:phosphorelay signal transduction system"/>
    <property type="evidence" value="ECO:0007669"/>
    <property type="project" value="InterPro"/>
</dbReference>
<dbReference type="STRING" id="926550.CLDAP_35750"/>
<sequence length="409" mass="44787">MLVSESELLREQVDIILTQYAGEHRIFWITQPELAPRRAEDLLPHLVLIDDELGGTPAPNVVRQMVTAVPNAVTVVIVDEHGLAVARQAVLNGARGFVTKPLMAEEFWSTVHQLLTENRVPDEPVGQAVRVGKVVVFIGPKGGTGRTMMAVNTALAILEQTGQSVVMVDADYAAPALDVVLNLEGERDISTLIARASRLDKDLVASVLAKHTSGLQVLLAPPPLYGSLDISLPQVEQIVSQLRLMFDWVIIDLGSLVDDSSYAFLDSADYVVMTVLPELVCLRNARLLLDQIVARGYPEEKVWIVLNRAGINGGVSKSDIEERLHVHIRHTIPDDQPLVSLSINRGVPLYLSHRRSAVARAIEEFAAMFVANTTKQTAKVEKPAEAPAQPSSNPFSRMFRRFNSASAAR</sequence>
<dbReference type="InterPro" id="IPR027417">
    <property type="entry name" value="P-loop_NTPase"/>
</dbReference>
<dbReference type="InterPro" id="IPR050625">
    <property type="entry name" value="ParA/MinD_ATPase"/>
</dbReference>
<dbReference type="SUPFAM" id="SSF52172">
    <property type="entry name" value="CheY-like"/>
    <property type="match status" value="1"/>
</dbReference>
<dbReference type="GO" id="GO:0005524">
    <property type="term" value="F:ATP binding"/>
    <property type="evidence" value="ECO:0007669"/>
    <property type="project" value="UniProtKB-KW"/>
</dbReference>
<dbReference type="GO" id="GO:0016887">
    <property type="term" value="F:ATP hydrolysis activity"/>
    <property type="evidence" value="ECO:0007669"/>
    <property type="project" value="TreeGrafter"/>
</dbReference>
<organism evidence="6 7">
    <name type="scientific">Caldilinea aerophila (strain DSM 14535 / JCM 11387 / NBRC 104270 / STL-6-O1)</name>
    <dbReference type="NCBI Taxonomy" id="926550"/>
    <lineage>
        <taxon>Bacteria</taxon>
        <taxon>Bacillati</taxon>
        <taxon>Chloroflexota</taxon>
        <taxon>Caldilineae</taxon>
        <taxon>Caldilineales</taxon>
        <taxon>Caldilineaceae</taxon>
        <taxon>Caldilinea</taxon>
    </lineage>
</organism>
<dbReference type="Proteomes" id="UP000007880">
    <property type="component" value="Chromosome"/>
</dbReference>
<dbReference type="InterPro" id="IPR011006">
    <property type="entry name" value="CheY-like_superfamily"/>
</dbReference>
<dbReference type="PANTHER" id="PTHR43384">
    <property type="entry name" value="SEPTUM SITE-DETERMINING PROTEIN MIND HOMOLOG, CHLOROPLASTIC-RELATED"/>
    <property type="match status" value="1"/>
</dbReference>
<evidence type="ECO:0000259" key="5">
    <source>
        <dbReference type="PROSITE" id="PS50110"/>
    </source>
</evidence>
<feature type="domain" description="Response regulatory" evidence="5">
    <location>
        <begin position="1"/>
        <end position="115"/>
    </location>
</feature>
<dbReference type="Gene3D" id="3.40.50.2300">
    <property type="match status" value="1"/>
</dbReference>
<dbReference type="eggNOG" id="COG4963">
    <property type="taxonomic scope" value="Bacteria"/>
</dbReference>
<gene>
    <name evidence="6" type="ordered locus">CLDAP_35750</name>
</gene>
<dbReference type="GO" id="GO:0051782">
    <property type="term" value="P:negative regulation of cell division"/>
    <property type="evidence" value="ECO:0007669"/>
    <property type="project" value="TreeGrafter"/>
</dbReference>
<feature type="region of interest" description="Disordered" evidence="4">
    <location>
        <begin position="380"/>
        <end position="409"/>
    </location>
</feature>
<protein>
    <submittedName>
        <fullName evidence="6">Putative two-component response regulator</fullName>
    </submittedName>
</protein>
<keyword evidence="7" id="KW-1185">Reference proteome</keyword>
<evidence type="ECO:0000256" key="4">
    <source>
        <dbReference type="SAM" id="MobiDB-lite"/>
    </source>
</evidence>
<keyword evidence="3" id="KW-0597">Phosphoprotein</keyword>
<evidence type="ECO:0000313" key="7">
    <source>
        <dbReference type="Proteomes" id="UP000007880"/>
    </source>
</evidence>
<dbReference type="GO" id="GO:0009898">
    <property type="term" value="C:cytoplasmic side of plasma membrane"/>
    <property type="evidence" value="ECO:0007669"/>
    <property type="project" value="TreeGrafter"/>
</dbReference>
<dbReference type="GO" id="GO:0005829">
    <property type="term" value="C:cytosol"/>
    <property type="evidence" value="ECO:0007669"/>
    <property type="project" value="TreeGrafter"/>
</dbReference>
<feature type="modified residue" description="4-aspartylphosphate" evidence="3">
    <location>
        <position position="50"/>
    </location>
</feature>